<dbReference type="Pfam" id="PF23286">
    <property type="entry name" value="LRR_13"/>
    <property type="match status" value="1"/>
</dbReference>
<evidence type="ECO:0000313" key="6">
    <source>
        <dbReference type="Proteomes" id="UP000290289"/>
    </source>
</evidence>
<keyword evidence="1" id="KW-0611">Plant defense</keyword>
<dbReference type="SUPFAM" id="SSF52058">
    <property type="entry name" value="L domain-like"/>
    <property type="match status" value="1"/>
</dbReference>
<gene>
    <name evidence="5" type="ORF">DVH24_000777</name>
</gene>
<feature type="domain" description="TIR" evidence="4">
    <location>
        <begin position="19"/>
        <end position="156"/>
    </location>
</feature>
<feature type="compositionally biased region" description="Basic residues" evidence="3">
    <location>
        <begin position="734"/>
        <end position="759"/>
    </location>
</feature>
<dbReference type="FunFam" id="3.40.50.10140:FF:000007">
    <property type="entry name" value="Disease resistance protein (TIR-NBS-LRR class)"/>
    <property type="match status" value="1"/>
</dbReference>
<dbReference type="GO" id="GO:0006952">
    <property type="term" value="P:defense response"/>
    <property type="evidence" value="ECO:0007669"/>
    <property type="project" value="InterPro"/>
</dbReference>
<dbReference type="SMART" id="SM00255">
    <property type="entry name" value="TIR"/>
    <property type="match status" value="1"/>
</dbReference>
<protein>
    <recommendedName>
        <fullName evidence="4">TIR domain-containing protein</fullName>
    </recommendedName>
</protein>
<dbReference type="InterPro" id="IPR035897">
    <property type="entry name" value="Toll_tir_struct_dom_sf"/>
</dbReference>
<dbReference type="Gene3D" id="3.80.10.10">
    <property type="entry name" value="Ribonuclease Inhibitor"/>
    <property type="match status" value="2"/>
</dbReference>
<keyword evidence="2" id="KW-0520">NAD</keyword>
<keyword evidence="6" id="KW-1185">Reference proteome</keyword>
<dbReference type="SUPFAM" id="SSF52200">
    <property type="entry name" value="Toll/Interleukin receptor TIR domain"/>
    <property type="match status" value="1"/>
</dbReference>
<accession>A0A498K4F9</accession>
<dbReference type="InterPro" id="IPR032675">
    <property type="entry name" value="LRR_dom_sf"/>
</dbReference>
<dbReference type="AlphaFoldDB" id="A0A498K4F9"/>
<dbReference type="PROSITE" id="PS50104">
    <property type="entry name" value="TIR"/>
    <property type="match status" value="1"/>
</dbReference>
<dbReference type="EMBL" id="RDQH01000330">
    <property type="protein sequence ID" value="RXI00543.1"/>
    <property type="molecule type" value="Genomic_DNA"/>
</dbReference>
<dbReference type="Gene3D" id="3.40.50.10140">
    <property type="entry name" value="Toll/interleukin-1 receptor homology (TIR) domain"/>
    <property type="match status" value="1"/>
</dbReference>
<name>A0A498K4F9_MALDO</name>
<evidence type="ECO:0000256" key="3">
    <source>
        <dbReference type="SAM" id="MobiDB-lite"/>
    </source>
</evidence>
<proteinExistence type="predicted"/>
<evidence type="ECO:0000256" key="1">
    <source>
        <dbReference type="ARBA" id="ARBA00022821"/>
    </source>
</evidence>
<sequence>MAKEAAAAAAASSSSPPPWKYHVFLSFRGEDTRYNFTGHLCTALRQKGINTFMDDCLSRGEKISTALLKAIEESRISVIVFSEDYASSSWCLDELVKILDCEKSNKQMVIPVFYKVSPSDVRDQKGHFGDGLAVLECKYKDNGTKNITGIKVQLLESDNEICLSPATFSNMKNLKIFINRNGRFSGAVDYLPNNLRIVDWPECPLKSLPLNLIPKNLVLLNMRNSRITGFGEGFKILTKLTSIDLSDCEYLTRISDLSGVPNLTLLNLECCVNLTEVDPSVGFLNKLEGLLLDFCYNLTVFPTTISLESLKTFSLYFCEKFEKFPEIVGKMESLSSLLISGTAIKELPPSIENLTGLKSLWLEECENLANLPQSIYALPCLGDLDLRCCPKLVTLPPELPTNSNTSLDNFGSVAFPNLVSVRFDECSLSDIDTLAIFGCLSKLHRISLCNSNFESLPACISKFVRLDELDLSGCKRLREILKLPPKIRRINIRDCILLEIFPTLSEMIRVDGDTRLIRRMDMSNCQRLCENLALDVSKMASAWKCYEVPSIILPGSEVPNWFSCRKDVRVVVDGTTTDPGCICEIFIEIPRTFKWKNTILVFCAAFTNMENGYCDFTIQTAVNEVRIYEGSVLRLRSKKTDAARVWLTYIPLPAHRKSKVDEGGDKSKPYLCRVSVRGVPCVARLLKGCGVQVGLHILQRVQEGLNGCGVHLGNFSMPEDGGEDDDDVGGEVRPRKRKRMLAIKGFRRGTSHSSTRPRRPLIYDSSHLSRV</sequence>
<dbReference type="InterPro" id="IPR000157">
    <property type="entry name" value="TIR_dom"/>
</dbReference>
<reference evidence="5 6" key="1">
    <citation type="submission" date="2018-10" db="EMBL/GenBank/DDBJ databases">
        <title>A high-quality apple genome assembly.</title>
        <authorList>
            <person name="Hu J."/>
        </authorList>
    </citation>
    <scope>NUCLEOTIDE SEQUENCE [LARGE SCALE GENOMIC DNA]</scope>
    <source>
        <strain evidence="6">cv. HFTH1</strain>
        <tissue evidence="5">Young leaf</tissue>
    </source>
</reference>
<dbReference type="PANTHER" id="PTHR11017">
    <property type="entry name" value="LEUCINE-RICH REPEAT-CONTAINING PROTEIN"/>
    <property type="match status" value="1"/>
</dbReference>
<dbReference type="PANTHER" id="PTHR11017:SF570">
    <property type="entry name" value="DISEASE RESISTANCE PROTEIN (TIR-NBS CLASS)-RELATED"/>
    <property type="match status" value="1"/>
</dbReference>
<feature type="region of interest" description="Disordered" evidence="3">
    <location>
        <begin position="719"/>
        <end position="771"/>
    </location>
</feature>
<dbReference type="Pfam" id="PF01582">
    <property type="entry name" value="TIR"/>
    <property type="match status" value="1"/>
</dbReference>
<dbReference type="InterPro" id="IPR044974">
    <property type="entry name" value="Disease_R_plants"/>
</dbReference>
<feature type="compositionally biased region" description="Acidic residues" evidence="3">
    <location>
        <begin position="720"/>
        <end position="729"/>
    </location>
</feature>
<dbReference type="InterPro" id="IPR058546">
    <property type="entry name" value="RPS4B/Roq1-like_LRR"/>
</dbReference>
<evidence type="ECO:0000313" key="5">
    <source>
        <dbReference type="EMBL" id="RXI00543.1"/>
    </source>
</evidence>
<evidence type="ECO:0000256" key="2">
    <source>
        <dbReference type="ARBA" id="ARBA00023027"/>
    </source>
</evidence>
<dbReference type="GO" id="GO:0007165">
    <property type="term" value="P:signal transduction"/>
    <property type="evidence" value="ECO:0007669"/>
    <property type="project" value="InterPro"/>
</dbReference>
<evidence type="ECO:0000259" key="4">
    <source>
        <dbReference type="PROSITE" id="PS50104"/>
    </source>
</evidence>
<comment type="caution">
    <text evidence="5">The sequence shown here is derived from an EMBL/GenBank/DDBJ whole genome shotgun (WGS) entry which is preliminary data.</text>
</comment>
<dbReference type="Proteomes" id="UP000290289">
    <property type="component" value="Chromosome 4"/>
</dbReference>
<organism evidence="5 6">
    <name type="scientific">Malus domestica</name>
    <name type="common">Apple</name>
    <name type="synonym">Pyrus malus</name>
    <dbReference type="NCBI Taxonomy" id="3750"/>
    <lineage>
        <taxon>Eukaryota</taxon>
        <taxon>Viridiplantae</taxon>
        <taxon>Streptophyta</taxon>
        <taxon>Embryophyta</taxon>
        <taxon>Tracheophyta</taxon>
        <taxon>Spermatophyta</taxon>
        <taxon>Magnoliopsida</taxon>
        <taxon>eudicotyledons</taxon>
        <taxon>Gunneridae</taxon>
        <taxon>Pentapetalae</taxon>
        <taxon>rosids</taxon>
        <taxon>fabids</taxon>
        <taxon>Rosales</taxon>
        <taxon>Rosaceae</taxon>
        <taxon>Amygdaloideae</taxon>
        <taxon>Maleae</taxon>
        <taxon>Malus</taxon>
    </lineage>
</organism>